<evidence type="ECO:0000256" key="3">
    <source>
        <dbReference type="SAM" id="MobiDB-lite"/>
    </source>
</evidence>
<keyword evidence="2" id="KW-0175">Coiled coil</keyword>
<dbReference type="OrthoDB" id="3961016at2759"/>
<dbReference type="Gene3D" id="4.10.240.10">
    <property type="entry name" value="Zn(2)-C6 fungal-type DNA-binding domain"/>
    <property type="match status" value="1"/>
</dbReference>
<feature type="domain" description="Zn(2)-C6 fungal-type" evidence="4">
    <location>
        <begin position="90"/>
        <end position="113"/>
    </location>
</feature>
<dbReference type="Proteomes" id="UP000572817">
    <property type="component" value="Unassembled WGS sequence"/>
</dbReference>
<proteinExistence type="predicted"/>
<feature type="compositionally biased region" description="Low complexity" evidence="3">
    <location>
        <begin position="65"/>
        <end position="79"/>
    </location>
</feature>
<feature type="coiled-coil region" evidence="2">
    <location>
        <begin position="126"/>
        <end position="153"/>
    </location>
</feature>
<organism evidence="5 7">
    <name type="scientific">Botryosphaeria dothidea</name>
    <dbReference type="NCBI Taxonomy" id="55169"/>
    <lineage>
        <taxon>Eukaryota</taxon>
        <taxon>Fungi</taxon>
        <taxon>Dikarya</taxon>
        <taxon>Ascomycota</taxon>
        <taxon>Pezizomycotina</taxon>
        <taxon>Dothideomycetes</taxon>
        <taxon>Dothideomycetes incertae sedis</taxon>
        <taxon>Botryosphaeriales</taxon>
        <taxon>Botryosphaeriaceae</taxon>
        <taxon>Botryosphaeria</taxon>
    </lineage>
</organism>
<evidence type="ECO:0000259" key="4">
    <source>
        <dbReference type="Pfam" id="PF00172"/>
    </source>
</evidence>
<dbReference type="InterPro" id="IPR036864">
    <property type="entry name" value="Zn2-C6_fun-type_DNA-bd_sf"/>
</dbReference>
<dbReference type="EMBL" id="WWBZ02000036">
    <property type="protein sequence ID" value="KAF4306090.1"/>
    <property type="molecule type" value="Genomic_DNA"/>
</dbReference>
<comment type="caution">
    <text evidence="5">The sequence shown here is derived from an EMBL/GenBank/DDBJ whole genome shotgun (WGS) entry which is preliminary data.</text>
</comment>
<sequence length="223" mass="23660">MPQSPRPLLPAQAAAAAGNTPRSSTIASHASSSTSSNAYPNTGPLDTPPSAASGPVAADLPPGTQAAAQQQQQQQQQAARSRGRRTVTLCDGARPACSRCQAKGSKCMWETDSREQTRQQATYNKLEEAVLKLEDANAKILHYERLLHALRTEPEEEALRLLWRLRGGAEGAWLPEGMELGVQGLEGMEGVMGGWGPMEGMGYGDGGQQAYGGERAYGDGGRQ</sequence>
<accession>A0A8H4IRK3</accession>
<dbReference type="CDD" id="cd00067">
    <property type="entry name" value="GAL4"/>
    <property type="match status" value="1"/>
</dbReference>
<feature type="compositionally biased region" description="Low complexity" evidence="3">
    <location>
        <begin position="11"/>
        <end position="36"/>
    </location>
</feature>
<dbReference type="Pfam" id="PF00172">
    <property type="entry name" value="Zn_clus"/>
    <property type="match status" value="1"/>
</dbReference>
<feature type="region of interest" description="Disordered" evidence="3">
    <location>
        <begin position="204"/>
        <end position="223"/>
    </location>
</feature>
<evidence type="ECO:0000313" key="5">
    <source>
        <dbReference type="EMBL" id="KAF4306090.1"/>
    </source>
</evidence>
<dbReference type="AlphaFoldDB" id="A0A8H4IRK3"/>
<evidence type="ECO:0000256" key="1">
    <source>
        <dbReference type="ARBA" id="ARBA00023242"/>
    </source>
</evidence>
<dbReference type="EMBL" id="WWBZ02000009">
    <property type="protein sequence ID" value="KAF4311458.1"/>
    <property type="molecule type" value="Genomic_DNA"/>
</dbReference>
<dbReference type="GO" id="GO:0008270">
    <property type="term" value="F:zinc ion binding"/>
    <property type="evidence" value="ECO:0007669"/>
    <property type="project" value="InterPro"/>
</dbReference>
<keyword evidence="1" id="KW-0539">Nucleus</keyword>
<keyword evidence="7" id="KW-1185">Reference proteome</keyword>
<evidence type="ECO:0000313" key="6">
    <source>
        <dbReference type="EMBL" id="KAF4311458.1"/>
    </source>
</evidence>
<evidence type="ECO:0000256" key="2">
    <source>
        <dbReference type="SAM" id="Coils"/>
    </source>
</evidence>
<gene>
    <name evidence="6" type="ORF">GTA08_BOTSDO12971</name>
    <name evidence="5" type="ORF">GTA08_BOTSDO14165</name>
</gene>
<evidence type="ECO:0000313" key="7">
    <source>
        <dbReference type="Proteomes" id="UP000572817"/>
    </source>
</evidence>
<dbReference type="InterPro" id="IPR001138">
    <property type="entry name" value="Zn2Cys6_DnaBD"/>
</dbReference>
<reference evidence="5 7" key="1">
    <citation type="submission" date="2020-04" db="EMBL/GenBank/DDBJ databases">
        <title>Genome Assembly and Annotation of Botryosphaeria dothidea sdau 11-99, a Latent Pathogen of Apple Fruit Ring Rot in China.</title>
        <authorList>
            <person name="Yu C."/>
            <person name="Diao Y."/>
            <person name="Lu Q."/>
            <person name="Zhao J."/>
            <person name="Cui S."/>
            <person name="Peng C."/>
            <person name="He B."/>
            <person name="Liu H."/>
        </authorList>
    </citation>
    <scope>NUCLEOTIDE SEQUENCE [LARGE SCALE GENOMIC DNA]</scope>
    <source>
        <strain evidence="7">sdau11-99</strain>
        <strain evidence="5">Sdau11-99</strain>
    </source>
</reference>
<feature type="region of interest" description="Disordered" evidence="3">
    <location>
        <begin position="1"/>
        <end position="86"/>
    </location>
</feature>
<protein>
    <recommendedName>
        <fullName evidence="4">Zn(2)-C6 fungal-type domain-containing protein</fullName>
    </recommendedName>
</protein>
<dbReference type="GO" id="GO:0000981">
    <property type="term" value="F:DNA-binding transcription factor activity, RNA polymerase II-specific"/>
    <property type="evidence" value="ECO:0007669"/>
    <property type="project" value="InterPro"/>
</dbReference>
<name>A0A8H4IRK3_9PEZI</name>